<accession>A0ABU6YD29</accession>
<dbReference type="NCBIfam" id="TIGR00730">
    <property type="entry name" value="Rossman fold protein, TIGR00730 family"/>
    <property type="match status" value="1"/>
</dbReference>
<evidence type="ECO:0000313" key="4">
    <source>
        <dbReference type="Proteomes" id="UP001341840"/>
    </source>
</evidence>
<keyword evidence="2" id="KW-0472">Membrane</keyword>
<sequence>MNLSSNKKEGKGIKCEIMEREEKEQEQLEQEQEEESSSSRFKRVCVFCGSSPGNKSSYKDAAIDLGKELVSRNIDLVYGGGSIGLMGLVSQAVYDGGRHVIGVIPKTLMPREITGETVGEVKAVAGMHQRKAEMAKHSDAFIALPGGYGTLEELLEVITWAQLGIHDKPVGLLNVDGYYNSLLSFIDKAVEEGFITPKARHIIVSAPSPKELVKKMEEYSPQHERVASKQSWEAEQVGSFSSNCDISRCDTESKNSLFDMGFSRATSLEGMVIHDYKNNNKVMKSQRSPPAKLVTALTCLQFFFAVYATFLLYYMGPSIDLRPSKPDFTWATKFARQWKQYMITPHVVGHYQESASSLIREDTNIARLQEIQPLNKSQVCEYEKIDFLQKKSNDVQMIKLKRDLYDEVLDFQSRTIGTETLPQLMAMKSKWDIKNNQKPKITVLLNHFKRRTLCAQIDSLLQQTLPFHHAWVLSFGSPNELSLRRIVESYNDSRISFISSSYDFKYYGRFQMALQTESDLVYIVDDDMIPGKKMLEILAHVAGTEKYKNSVLGSIGRILPFRQKDFTFPSYRKFRSKEAGLYLPDPAYDITVDKIVQVDFLSSSWFLSAQLVKTLFIETPFTFSTGEDLHLSYQLQKYQNAGSFVVPVDPNDKETWGDSEHRLAYVSETTVIFKDIVQVRDDQWWKALSTGYVTQWAAMHPQKIDALFYAHSLDQVKALQPLLEKFRSTMGKKAYIVVSGGKFCPCEDAATALKWPLLVCKERRFKIFDLGIESGVSNSEVPVIQTVYSSMKGLVKIHNPSVVITVDDIDSHVKKALKMASESGSNGTSLVLLPRASVSKVLWMADLRSTALPNWNKMRLSINIITQNRVTSLTRLLKSLSNAYYLGDEIPITFNMDSKVDEATIKLVGSFEWPHGPKTLRRRIIQGGLIRAVSESWYPSNDDDFGLLLEDDIEVSPYYYLWIKYALLTYHYDPQVSLPELSSISLYTPRIVEVVKERPKWNPTEFFKKIHPNTPYLHQLPCSWGAVFFPKHWREFYVYMNMRFTEDAKSNPVQIPRSRTNGWQASWKKFLIDMMYLRGYVSLYPNFPNQSSFSTNHMEPGAHISAKDNVVKHNKQDFEVPLMSQDFRELLPSMKMPPASRLPSLNLFNQAVSLKGLKSAGAKLGQDVLRCNNVSEVVAVDQLTGLPQRCSKI</sequence>
<feature type="region of interest" description="Disordered" evidence="1">
    <location>
        <begin position="1"/>
        <end position="37"/>
    </location>
</feature>
<keyword evidence="2" id="KW-0812">Transmembrane</keyword>
<feature type="transmembrane region" description="Helical" evidence="2">
    <location>
        <begin position="293"/>
        <end position="315"/>
    </location>
</feature>
<dbReference type="InterPro" id="IPR029044">
    <property type="entry name" value="Nucleotide-diphossugar_trans"/>
</dbReference>
<dbReference type="SUPFAM" id="SSF53448">
    <property type="entry name" value="Nucleotide-diphospho-sugar transferases"/>
    <property type="match status" value="2"/>
</dbReference>
<dbReference type="EMBL" id="JASCZI010241875">
    <property type="protein sequence ID" value="MED6207979.1"/>
    <property type="molecule type" value="Genomic_DNA"/>
</dbReference>
<evidence type="ECO:0000256" key="1">
    <source>
        <dbReference type="SAM" id="MobiDB-lite"/>
    </source>
</evidence>
<keyword evidence="4" id="KW-1185">Reference proteome</keyword>
<evidence type="ECO:0000256" key="2">
    <source>
        <dbReference type="SAM" id="Phobius"/>
    </source>
</evidence>
<keyword evidence="2" id="KW-1133">Transmembrane helix</keyword>
<dbReference type="Pfam" id="PF03641">
    <property type="entry name" value="Lysine_decarbox"/>
    <property type="match status" value="1"/>
</dbReference>
<dbReference type="InterPro" id="IPR005269">
    <property type="entry name" value="LOG"/>
</dbReference>
<evidence type="ECO:0008006" key="5">
    <source>
        <dbReference type="Google" id="ProtNLM"/>
    </source>
</evidence>
<proteinExistence type="predicted"/>
<dbReference type="CDD" id="cd00761">
    <property type="entry name" value="Glyco_tranf_GTA_type"/>
    <property type="match status" value="1"/>
</dbReference>
<dbReference type="SUPFAM" id="SSF102405">
    <property type="entry name" value="MCP/YpsA-like"/>
    <property type="match status" value="1"/>
</dbReference>
<feature type="compositionally biased region" description="Basic and acidic residues" evidence="1">
    <location>
        <begin position="1"/>
        <end position="26"/>
    </location>
</feature>
<reference evidence="3 4" key="1">
    <citation type="journal article" date="2023" name="Plants (Basel)">
        <title>Bridging the Gap: Combining Genomics and Transcriptomics Approaches to Understand Stylosanthes scabra, an Orphan Legume from the Brazilian Caatinga.</title>
        <authorList>
            <person name="Ferreira-Neto J.R.C."/>
            <person name="da Silva M.D."/>
            <person name="Binneck E."/>
            <person name="de Melo N.F."/>
            <person name="da Silva R.H."/>
            <person name="de Melo A.L.T.M."/>
            <person name="Pandolfi V."/>
            <person name="Bustamante F.O."/>
            <person name="Brasileiro-Vidal A.C."/>
            <person name="Benko-Iseppon A.M."/>
        </authorList>
    </citation>
    <scope>NUCLEOTIDE SEQUENCE [LARGE SCALE GENOMIC DNA]</scope>
    <source>
        <tissue evidence="3">Leaves</tissue>
    </source>
</reference>
<name>A0ABU6YD29_9FABA</name>
<protein>
    <recommendedName>
        <fullName evidence="5">Cytokinin riboside 5'-monophosphate phosphoribohydrolase</fullName>
    </recommendedName>
</protein>
<dbReference type="Gene3D" id="3.40.50.450">
    <property type="match status" value="1"/>
</dbReference>
<dbReference type="Proteomes" id="UP001341840">
    <property type="component" value="Unassembled WGS sequence"/>
</dbReference>
<dbReference type="PANTHER" id="PTHR33604">
    <property type="entry name" value="OSJNBA0004B13.7 PROTEIN"/>
    <property type="match status" value="1"/>
</dbReference>
<dbReference type="PANTHER" id="PTHR33604:SF1">
    <property type="entry name" value="GLYCOSYLTRANSFERASE FAMILY PROTEIN 2"/>
    <property type="match status" value="1"/>
</dbReference>
<dbReference type="Gene3D" id="3.90.550.10">
    <property type="entry name" value="Spore Coat Polysaccharide Biosynthesis Protein SpsA, Chain A"/>
    <property type="match status" value="2"/>
</dbReference>
<organism evidence="3 4">
    <name type="scientific">Stylosanthes scabra</name>
    <dbReference type="NCBI Taxonomy" id="79078"/>
    <lineage>
        <taxon>Eukaryota</taxon>
        <taxon>Viridiplantae</taxon>
        <taxon>Streptophyta</taxon>
        <taxon>Embryophyta</taxon>
        <taxon>Tracheophyta</taxon>
        <taxon>Spermatophyta</taxon>
        <taxon>Magnoliopsida</taxon>
        <taxon>eudicotyledons</taxon>
        <taxon>Gunneridae</taxon>
        <taxon>Pentapetalae</taxon>
        <taxon>rosids</taxon>
        <taxon>fabids</taxon>
        <taxon>Fabales</taxon>
        <taxon>Fabaceae</taxon>
        <taxon>Papilionoideae</taxon>
        <taxon>50 kb inversion clade</taxon>
        <taxon>dalbergioids sensu lato</taxon>
        <taxon>Dalbergieae</taxon>
        <taxon>Pterocarpus clade</taxon>
        <taxon>Stylosanthes</taxon>
    </lineage>
</organism>
<dbReference type="InterPro" id="IPR031100">
    <property type="entry name" value="LOG_fam"/>
</dbReference>
<gene>
    <name evidence="3" type="ORF">PIB30_040579</name>
</gene>
<feature type="compositionally biased region" description="Acidic residues" evidence="1">
    <location>
        <begin position="27"/>
        <end position="36"/>
    </location>
</feature>
<comment type="caution">
    <text evidence="3">The sequence shown here is derived from an EMBL/GenBank/DDBJ whole genome shotgun (WGS) entry which is preliminary data.</text>
</comment>
<evidence type="ECO:0000313" key="3">
    <source>
        <dbReference type="EMBL" id="MED6207979.1"/>
    </source>
</evidence>